<evidence type="ECO:0000256" key="6">
    <source>
        <dbReference type="SAM" id="MobiDB-lite"/>
    </source>
</evidence>
<dbReference type="SUPFAM" id="SSF64593">
    <property type="entry name" value="Intermediate filament protein, coiled coil region"/>
    <property type="match status" value="2"/>
</dbReference>
<comment type="similarity">
    <text evidence="3 4">Belongs to the intermediate filament family.</text>
</comment>
<keyword evidence="9" id="KW-1185">Reference proteome</keyword>
<dbReference type="GO" id="GO:0030424">
    <property type="term" value="C:axon"/>
    <property type="evidence" value="ECO:0007669"/>
    <property type="project" value="TreeGrafter"/>
</dbReference>
<evidence type="ECO:0000313" key="9">
    <source>
        <dbReference type="Proteomes" id="UP000092124"/>
    </source>
</evidence>
<dbReference type="FunFam" id="1.20.5.500:FF:000001">
    <property type="entry name" value="Type II keratin 23"/>
    <property type="match status" value="1"/>
</dbReference>
<dbReference type="Proteomes" id="UP000092124">
    <property type="component" value="Unassembled WGS sequence"/>
</dbReference>
<dbReference type="FunFam" id="1.20.5.170:FF:000002">
    <property type="entry name" value="Type I keratin KA11"/>
    <property type="match status" value="1"/>
</dbReference>
<dbReference type="AlphaFoldDB" id="A0A1A6HMG8"/>
<proteinExistence type="inferred from homology"/>
<dbReference type="Gene3D" id="1.20.5.170">
    <property type="match status" value="1"/>
</dbReference>
<feature type="compositionally biased region" description="Low complexity" evidence="6">
    <location>
        <begin position="34"/>
        <end position="44"/>
    </location>
</feature>
<feature type="compositionally biased region" description="Low complexity" evidence="6">
    <location>
        <begin position="8"/>
        <end position="22"/>
    </location>
</feature>
<dbReference type="OrthoDB" id="2441647at2759"/>
<dbReference type="PANTHER" id="PTHR45652:SF14">
    <property type="entry name" value="PERIPHERIN"/>
    <property type="match status" value="1"/>
</dbReference>
<reference evidence="8 9" key="1">
    <citation type="submission" date="2016-06" db="EMBL/GenBank/DDBJ databases">
        <title>The Draft Genome Sequence and Annotation of the Desert Woodrat Neotoma lepida.</title>
        <authorList>
            <person name="Campbell M."/>
            <person name="Oakeson K.F."/>
            <person name="Yandell M."/>
            <person name="Halpert J.R."/>
            <person name="Dearing D."/>
        </authorList>
    </citation>
    <scope>NUCLEOTIDE SEQUENCE [LARGE SCALE GENOMIC DNA]</scope>
    <source>
        <strain evidence="8">417</strain>
        <tissue evidence="8">Liver</tissue>
    </source>
</reference>
<evidence type="ECO:0000259" key="7">
    <source>
        <dbReference type="PROSITE" id="PS51842"/>
    </source>
</evidence>
<evidence type="ECO:0000256" key="4">
    <source>
        <dbReference type="RuleBase" id="RU000685"/>
    </source>
</evidence>
<dbReference type="Gene3D" id="1.20.5.500">
    <property type="entry name" value="Single helix bin"/>
    <property type="match status" value="1"/>
</dbReference>
<evidence type="ECO:0000256" key="5">
    <source>
        <dbReference type="SAM" id="Coils"/>
    </source>
</evidence>
<evidence type="ECO:0000256" key="1">
    <source>
        <dbReference type="ARBA" id="ARBA00022754"/>
    </source>
</evidence>
<dbReference type="Pfam" id="PF00038">
    <property type="entry name" value="Filament"/>
    <property type="match status" value="1"/>
</dbReference>
<evidence type="ECO:0000256" key="3">
    <source>
        <dbReference type="ARBA" id="ARBA00061646"/>
    </source>
</evidence>
<dbReference type="EMBL" id="LZPO01019710">
    <property type="protein sequence ID" value="OBS79486.1"/>
    <property type="molecule type" value="Genomic_DNA"/>
</dbReference>
<organism evidence="8 9">
    <name type="scientific">Neotoma lepida</name>
    <name type="common">Desert woodrat</name>
    <dbReference type="NCBI Taxonomy" id="56216"/>
    <lineage>
        <taxon>Eukaryota</taxon>
        <taxon>Metazoa</taxon>
        <taxon>Chordata</taxon>
        <taxon>Craniata</taxon>
        <taxon>Vertebrata</taxon>
        <taxon>Euteleostomi</taxon>
        <taxon>Mammalia</taxon>
        <taxon>Eutheria</taxon>
        <taxon>Euarchontoglires</taxon>
        <taxon>Glires</taxon>
        <taxon>Rodentia</taxon>
        <taxon>Myomorpha</taxon>
        <taxon>Muroidea</taxon>
        <taxon>Cricetidae</taxon>
        <taxon>Neotominae</taxon>
        <taxon>Neotoma</taxon>
    </lineage>
</organism>
<dbReference type="FunFam" id="1.20.5.1160:FF:000001">
    <property type="entry name" value="Keratin type II"/>
    <property type="match status" value="1"/>
</dbReference>
<sequence length="439" mass="50306">MPSSATMSHHSSGLRSSISSTSYRRTFGPPPSLSPGAYSYSSSSRFSSSRLLGSASPSSSARLGSFRAPRAGALRLPSERLDFSMAEALNQEFLATRSNEKQELQELNDRFANFIEKVRFLEQQNAALRGELSQARGQEPARADQLCQQELRELRRELELLGRERDRVQVERDALAEDLAALKQRLEEESRKREDAEHNLVLFRKDVDDATLSRLELERKIESLMDEIEFLKKLHEEVSMESQQVQQVEVEATVKPELTAALRDIRMQYENIAAKNLQEAEEWYKSKYADLSDAANRNHEALRQAKQEMNESRRQIQSLTCEVDGLRGTNEALLRQLRELEEQFALEAGGYQAGAARLEEELRQLKEEMARHLREYQELLNVKMALDIEIATYRKLLEGEESRLKTTVPEVEAPQDSHSRKMVLIRTIETRDGEVRQIP</sequence>
<feature type="coiled-coil region" evidence="5">
    <location>
        <begin position="291"/>
        <end position="382"/>
    </location>
</feature>
<dbReference type="GO" id="GO:0005737">
    <property type="term" value="C:cytoplasm"/>
    <property type="evidence" value="ECO:0007669"/>
    <property type="project" value="TreeGrafter"/>
</dbReference>
<accession>A0A1A6HMG8</accession>
<keyword evidence="1 4" id="KW-0403">Intermediate filament</keyword>
<name>A0A1A6HMG8_NEOLE</name>
<feature type="coiled-coil region" evidence="5">
    <location>
        <begin position="90"/>
        <end position="251"/>
    </location>
</feature>
<dbReference type="InterPro" id="IPR050405">
    <property type="entry name" value="Intermediate_filament"/>
</dbReference>
<feature type="domain" description="IF rod" evidence="7">
    <location>
        <begin position="100"/>
        <end position="404"/>
    </location>
</feature>
<dbReference type="PROSITE" id="PS51842">
    <property type="entry name" value="IF_ROD_2"/>
    <property type="match status" value="1"/>
</dbReference>
<keyword evidence="2 5" id="KW-0175">Coiled coil</keyword>
<evidence type="ECO:0000256" key="2">
    <source>
        <dbReference type="ARBA" id="ARBA00023054"/>
    </source>
</evidence>
<dbReference type="Pfam" id="PF04732">
    <property type="entry name" value="Filament_head"/>
    <property type="match status" value="1"/>
</dbReference>
<dbReference type="STRING" id="56216.A0A1A6HMG8"/>
<dbReference type="GO" id="GO:0045109">
    <property type="term" value="P:intermediate filament organization"/>
    <property type="evidence" value="ECO:0007669"/>
    <property type="project" value="TreeGrafter"/>
</dbReference>
<dbReference type="Gene3D" id="1.20.5.1160">
    <property type="entry name" value="Vasodilator-stimulated phosphoprotein"/>
    <property type="match status" value="1"/>
</dbReference>
<dbReference type="InterPro" id="IPR039008">
    <property type="entry name" value="IF_rod_dom"/>
</dbReference>
<gene>
    <name evidence="8" type="ORF">A6R68_18091</name>
</gene>
<dbReference type="SMART" id="SM01391">
    <property type="entry name" value="Filament"/>
    <property type="match status" value="1"/>
</dbReference>
<dbReference type="GO" id="GO:0005886">
    <property type="term" value="C:plasma membrane"/>
    <property type="evidence" value="ECO:0007669"/>
    <property type="project" value="TreeGrafter"/>
</dbReference>
<dbReference type="InterPro" id="IPR006821">
    <property type="entry name" value="Intermed_filament_DNA-bd"/>
</dbReference>
<comment type="caution">
    <text evidence="8">The sequence shown here is derived from an EMBL/GenBank/DDBJ whole genome shotgun (WGS) entry which is preliminary data.</text>
</comment>
<dbReference type="InterPro" id="IPR018039">
    <property type="entry name" value="IF_conserved"/>
</dbReference>
<feature type="region of interest" description="Disordered" evidence="6">
    <location>
        <begin position="1"/>
        <end position="44"/>
    </location>
</feature>
<dbReference type="GO" id="GO:0005200">
    <property type="term" value="F:structural constituent of cytoskeleton"/>
    <property type="evidence" value="ECO:0007669"/>
    <property type="project" value="TreeGrafter"/>
</dbReference>
<dbReference type="GO" id="GO:0045098">
    <property type="term" value="C:type III intermediate filament"/>
    <property type="evidence" value="ECO:0007669"/>
    <property type="project" value="TreeGrafter"/>
</dbReference>
<evidence type="ECO:0000313" key="8">
    <source>
        <dbReference type="EMBL" id="OBS79486.1"/>
    </source>
</evidence>
<protein>
    <recommendedName>
        <fullName evidence="7">IF rod domain-containing protein</fullName>
    </recommendedName>
</protein>
<dbReference type="PANTHER" id="PTHR45652">
    <property type="entry name" value="GLIAL FIBRILLARY ACIDIC PROTEIN"/>
    <property type="match status" value="1"/>
</dbReference>
<dbReference type="PROSITE" id="PS00226">
    <property type="entry name" value="IF_ROD_1"/>
    <property type="match status" value="1"/>
</dbReference>